<dbReference type="Gene3D" id="3.30.750.24">
    <property type="entry name" value="STAS domain"/>
    <property type="match status" value="1"/>
</dbReference>
<proteinExistence type="predicted"/>
<gene>
    <name evidence="2" type="ORF">EV655_106100</name>
</gene>
<dbReference type="InterPro" id="IPR036513">
    <property type="entry name" value="STAS_dom_sf"/>
</dbReference>
<protein>
    <submittedName>
        <fullName evidence="2">STAS domain-containing protein</fullName>
    </submittedName>
</protein>
<evidence type="ECO:0000259" key="1">
    <source>
        <dbReference type="Pfam" id="PF13466"/>
    </source>
</evidence>
<feature type="domain" description="MlaB-like STAS" evidence="1">
    <location>
        <begin position="12"/>
        <end position="86"/>
    </location>
</feature>
<dbReference type="SUPFAM" id="SSF52091">
    <property type="entry name" value="SpoIIaa-like"/>
    <property type="match status" value="1"/>
</dbReference>
<keyword evidence="3" id="KW-1185">Reference proteome</keyword>
<dbReference type="EMBL" id="SLWW01000006">
    <property type="protein sequence ID" value="TCO71608.1"/>
    <property type="molecule type" value="Genomic_DNA"/>
</dbReference>
<dbReference type="AlphaFoldDB" id="A0A4R2KNG1"/>
<evidence type="ECO:0000313" key="3">
    <source>
        <dbReference type="Proteomes" id="UP000295142"/>
    </source>
</evidence>
<sequence>MPFDLIPDIAGLDLGHAELIVPQVAEAIAPGGDYRIDTRSWTHCDLSGVAVLLSALRSAEAIGARLAIEMPPDGLVMDRMRACGIDPDTQLEMHEGRAIGLRTGTYQGT</sequence>
<organism evidence="2 3">
    <name type="scientific">Rhodovulum euryhalinum</name>
    <dbReference type="NCBI Taxonomy" id="35805"/>
    <lineage>
        <taxon>Bacteria</taxon>
        <taxon>Pseudomonadati</taxon>
        <taxon>Pseudomonadota</taxon>
        <taxon>Alphaproteobacteria</taxon>
        <taxon>Rhodobacterales</taxon>
        <taxon>Paracoccaceae</taxon>
        <taxon>Rhodovulum</taxon>
    </lineage>
</organism>
<dbReference type="Pfam" id="PF13466">
    <property type="entry name" value="STAS_2"/>
    <property type="match status" value="1"/>
</dbReference>
<accession>A0A4R2KNG1</accession>
<dbReference type="OrthoDB" id="7868451at2"/>
<comment type="caution">
    <text evidence="2">The sequence shown here is derived from an EMBL/GenBank/DDBJ whole genome shotgun (WGS) entry which is preliminary data.</text>
</comment>
<evidence type="ECO:0000313" key="2">
    <source>
        <dbReference type="EMBL" id="TCO71608.1"/>
    </source>
</evidence>
<dbReference type="Proteomes" id="UP000295142">
    <property type="component" value="Unassembled WGS sequence"/>
</dbReference>
<name>A0A4R2KNG1_9RHOB</name>
<dbReference type="RefSeq" id="WP_132543905.1">
    <property type="nucleotide sequence ID" value="NZ_SLWW01000006.1"/>
</dbReference>
<reference evidence="2 3" key="1">
    <citation type="submission" date="2019-03" db="EMBL/GenBank/DDBJ databases">
        <title>Genomic Encyclopedia of Type Strains, Phase IV (KMG-IV): sequencing the most valuable type-strain genomes for metagenomic binning, comparative biology and taxonomic classification.</title>
        <authorList>
            <person name="Goeker M."/>
        </authorList>
    </citation>
    <scope>NUCLEOTIDE SEQUENCE [LARGE SCALE GENOMIC DNA]</scope>
    <source>
        <strain evidence="2 3">DSM 4868</strain>
    </source>
</reference>
<dbReference type="InterPro" id="IPR058548">
    <property type="entry name" value="MlaB-like_STAS"/>
</dbReference>